<dbReference type="PROSITE" id="PS50012">
    <property type="entry name" value="RCC1_3"/>
    <property type="match status" value="2"/>
</dbReference>
<organism evidence="5 6">
    <name type="scientific">Kazachstania africana (strain ATCC 22294 / BCRC 22015 / CBS 2517 / CECT 1963 / NBRC 1671 / NRRL Y-8276)</name>
    <name type="common">Yeast</name>
    <name type="synonym">Kluyveromyces africanus</name>
    <dbReference type="NCBI Taxonomy" id="1071382"/>
    <lineage>
        <taxon>Eukaryota</taxon>
        <taxon>Fungi</taxon>
        <taxon>Dikarya</taxon>
        <taxon>Ascomycota</taxon>
        <taxon>Saccharomycotina</taxon>
        <taxon>Saccharomycetes</taxon>
        <taxon>Saccharomycetales</taxon>
        <taxon>Saccharomycetaceae</taxon>
        <taxon>Kazachstania</taxon>
    </lineage>
</organism>
<dbReference type="InterPro" id="IPR051625">
    <property type="entry name" value="Signaling_Regulatory_Domain"/>
</dbReference>
<feature type="region of interest" description="Disordered" evidence="3">
    <location>
        <begin position="969"/>
        <end position="991"/>
    </location>
</feature>
<feature type="region of interest" description="Disordered" evidence="3">
    <location>
        <begin position="1126"/>
        <end position="1167"/>
    </location>
</feature>
<dbReference type="EMBL" id="HE650822">
    <property type="protein sequence ID" value="CCF56647.1"/>
    <property type="molecule type" value="Genomic_DNA"/>
</dbReference>
<dbReference type="SUPFAM" id="SSF54695">
    <property type="entry name" value="POZ domain"/>
    <property type="match status" value="1"/>
</dbReference>
<evidence type="ECO:0000256" key="3">
    <source>
        <dbReference type="SAM" id="MobiDB-lite"/>
    </source>
</evidence>
<dbReference type="SMART" id="SM00225">
    <property type="entry name" value="BTB"/>
    <property type="match status" value="1"/>
</dbReference>
<dbReference type="InterPro" id="IPR000210">
    <property type="entry name" value="BTB/POZ_dom"/>
</dbReference>
<proteinExistence type="predicted"/>
<evidence type="ECO:0000313" key="6">
    <source>
        <dbReference type="Proteomes" id="UP000005220"/>
    </source>
</evidence>
<dbReference type="HOGENOM" id="CLU_005054_0_0_1"/>
<dbReference type="PROSITE" id="PS50097">
    <property type="entry name" value="BTB"/>
    <property type="match status" value="1"/>
</dbReference>
<dbReference type="STRING" id="1071382.H2AQJ7"/>
<dbReference type="CDD" id="cd18186">
    <property type="entry name" value="BTB_POZ_ZBTB_KLHL-like"/>
    <property type="match status" value="1"/>
</dbReference>
<accession>H2AQJ7</accession>
<evidence type="ECO:0000313" key="5">
    <source>
        <dbReference type="EMBL" id="CCF56647.1"/>
    </source>
</evidence>
<dbReference type="GeneID" id="13883107"/>
<reference evidence="5 6" key="1">
    <citation type="journal article" date="2011" name="Proc. Natl. Acad. Sci. U.S.A.">
        <title>Evolutionary erosion of yeast sex chromosomes by mating-type switching accidents.</title>
        <authorList>
            <person name="Gordon J.L."/>
            <person name="Armisen D."/>
            <person name="Proux-Wera E."/>
            <person name="Oheigeartaigh S.S."/>
            <person name="Byrne K.P."/>
            <person name="Wolfe K.H."/>
        </authorList>
    </citation>
    <scope>NUCLEOTIDE SEQUENCE [LARGE SCALE GENOMIC DNA]</scope>
    <source>
        <strain evidence="6">ATCC 22294 / BCRC 22015 / CBS 2517 / CECT 1963 / NBRC 1671 / NRRL Y-8276</strain>
    </source>
</reference>
<sequence>MPPNKRNDAISTKRDIFGRDISYLLSCLPTLEKVKQIDLYSSDAENGYTPLHVSLKNGHLRKAFKLYTMWKDEEEFLSHKYGGNVLNQKDREGLTPIELYNAVLQVRLRRLPKGLSYKTSNSQDLTVEWNETKDTASFNIKSAFKVLPKNGEETKILRENGGSHLLNFGSNVHYQLGTGAKDDRKNLFQLNINQLTNNTELSFTNRIKTSVMTRYHSLLTTSDGRLYVCGNSARGRLGHGATDKPLLTYTEIPLPETTTIRMLATSDSHSILLVDQGKILTWGWNSYRQLGYQSGGKFSEEKSSEGSFGSAPKRVHFFDDKDIKMVACSNVHSCALTTNNMLYIWGLDLGQMGRSKSSHLSPDAEYMGHTGHIVSNPHLLNLSHLKIEQIICTEFATFIRSEGNVLQVLSNHSTRVFRITMPKARTFRDVDVFNHFTPREISSKVMDMKCSNSYGNNLSFRYECGRIGIISSKAASPDMWTKLNNTLPITIAWVPNFQFNNCLDFDVGSKGSIILCTFEGDVLISSKSGSFDKVFSEKLVSGRALSVSCDSSFGSFSIIKNEVNGIPVSLSQDDSVNGFNIYSPLSGNINDGIQDIYQGLGNNKYLFDVEFVTSTSESHICYCHKFLLKSCCTKLMNSLENYGTFITNDGNLLFKVPSSSDRTVLKISVSSDTDPEVPQTMREIVHFLYTDQKPSKQQITISLLGITESSLHGINLTHHLNDLLKYCFEFGSATIKSSRFEEPDTIINLKDGNLYAHSPILAAQSAYFLSFFGSRWYKTANKGYKCINMDHYDRGTFTYILKGLYGVSNDNIFEDFTYNVSSVECLQLLLDLLLASDELLLLNFKTYLESKIINFINSETLIAILMNASYCNATLLLNACCWFLVCNISILFTKDIIPLIKSYFTEEIWNLLESSCINFDDTQSRVPVNRSWYEDSSKNWIKLFEKDIKLFNEEFVGATNNFKPLFDLKKQSGSTKEPERRRSSTTEKARRDLFGKKYEPHTIPLAQIASSTETEGSVESFWSYSEKENNNLLPSNDAEHFTKVTSRTRRKSSGNEVVPIILNKQSLPSEVVFHMPSGASSSKLPSLMSSMDLDFNRIENKTEESTKLTQFKKDSQKQRRKLFRDQLKEDPEKGDNKHIWNHANDSNKSSRKGEATRASRKQTSLPSLLDTDFNSLKKQTKKNKKKGTSAAATVNYTEFVSTGNPGGIRPYITASKGEENEIANVFGNSNPSAVSTLEERLAAQEFEKWFAQESAKVQKKLKKKRGNAKDEMQLVYSSSSNMPEMVDKTAERKPRRKLKGKFPSKHKSNNTNLSNLL</sequence>
<dbReference type="RefSeq" id="XP_003955782.1">
    <property type="nucleotide sequence ID" value="XM_003955733.1"/>
</dbReference>
<evidence type="ECO:0000259" key="4">
    <source>
        <dbReference type="PROSITE" id="PS50097"/>
    </source>
</evidence>
<dbReference type="InParanoid" id="H2AQJ7"/>
<dbReference type="Pfam" id="PF00415">
    <property type="entry name" value="RCC1"/>
    <property type="match status" value="1"/>
</dbReference>
<dbReference type="InterPro" id="IPR009091">
    <property type="entry name" value="RCC1/BLIP-II"/>
</dbReference>
<dbReference type="PANTHER" id="PTHR22872:SF2">
    <property type="entry name" value="INHIBITOR OF BRUTON TYROSINE KINASE"/>
    <property type="match status" value="1"/>
</dbReference>
<dbReference type="Gene3D" id="3.30.710.10">
    <property type="entry name" value="Potassium Channel Kv1.1, Chain A"/>
    <property type="match status" value="2"/>
</dbReference>
<dbReference type="SUPFAM" id="SSF50985">
    <property type="entry name" value="RCC1/BLIP-II"/>
    <property type="match status" value="1"/>
</dbReference>
<dbReference type="eggNOG" id="KOG0783">
    <property type="taxonomic scope" value="Eukaryota"/>
</dbReference>
<feature type="domain" description="BTB" evidence="4">
    <location>
        <begin position="743"/>
        <end position="805"/>
    </location>
</feature>
<protein>
    <recommendedName>
        <fullName evidence="4">BTB domain-containing protein</fullName>
    </recommendedName>
</protein>
<dbReference type="PANTHER" id="PTHR22872">
    <property type="entry name" value="BTK-BINDING PROTEIN-RELATED"/>
    <property type="match status" value="1"/>
</dbReference>
<name>H2AQJ7_KAZAF</name>
<evidence type="ECO:0000256" key="2">
    <source>
        <dbReference type="PROSITE-ProRule" id="PRU00235"/>
    </source>
</evidence>
<feature type="repeat" description="RCC1" evidence="2">
    <location>
        <begin position="277"/>
        <end position="339"/>
    </location>
</feature>
<gene>
    <name evidence="5" type="primary">KAFR0B03500</name>
    <name evidence="5" type="ORF">KAFR_0B03500</name>
</gene>
<dbReference type="Gene3D" id="2.130.10.30">
    <property type="entry name" value="Regulator of chromosome condensation 1/beta-lactamase-inhibitor protein II"/>
    <property type="match status" value="1"/>
</dbReference>
<feature type="region of interest" description="Disordered" evidence="3">
    <location>
        <begin position="1260"/>
        <end position="1317"/>
    </location>
</feature>
<dbReference type="InterPro" id="IPR000408">
    <property type="entry name" value="Reg_chr_condens"/>
</dbReference>
<dbReference type="InterPro" id="IPR011333">
    <property type="entry name" value="SKP1/BTB/POZ_sf"/>
</dbReference>
<dbReference type="OrthoDB" id="1893551at2759"/>
<keyword evidence="1" id="KW-0677">Repeat</keyword>
<dbReference type="Proteomes" id="UP000005220">
    <property type="component" value="Chromosome 2"/>
</dbReference>
<feature type="compositionally biased region" description="Basic residues" evidence="3">
    <location>
        <begin position="1293"/>
        <end position="1308"/>
    </location>
</feature>
<feature type="repeat" description="RCC1" evidence="2">
    <location>
        <begin position="224"/>
        <end position="276"/>
    </location>
</feature>
<feature type="compositionally biased region" description="Basic and acidic residues" evidence="3">
    <location>
        <begin position="1126"/>
        <end position="1138"/>
    </location>
</feature>
<keyword evidence="6" id="KW-1185">Reference proteome</keyword>
<dbReference type="KEGG" id="kaf:KAFR_0B03500"/>
<evidence type="ECO:0000256" key="1">
    <source>
        <dbReference type="ARBA" id="ARBA00022737"/>
    </source>
</evidence>